<sequence>MQQAQALLAMWKPALRGACKGDSSSLCGSASFGSEQARDALLLATSPTAFDGRLSRGAAGKSSVISPPGDQGDCSACVSFAVTAAAEAAMGSALLDAGAGGGVPRLSPLDLFFCGGDAGDASCQSGWTLSGALTELTKRKQLQSADCLPFSNTQSAPLPRLCTPRCSSPVSPKGSFSWTKVRPLRSIPRMQQHIREWGGVVTRMDVPKGFRSWFQGANKTKVYDEGA</sequence>
<dbReference type="OrthoDB" id="538292at2759"/>
<feature type="domain" description="Peptidase C1A papain C-terminal" evidence="1">
    <location>
        <begin position="61"/>
        <end position="218"/>
    </location>
</feature>
<keyword evidence="3" id="KW-1185">Reference proteome</keyword>
<evidence type="ECO:0000313" key="3">
    <source>
        <dbReference type="Proteomes" id="UP000054498"/>
    </source>
</evidence>
<dbReference type="KEGG" id="mng:MNEG_6002"/>
<organism evidence="2 3">
    <name type="scientific">Monoraphidium neglectum</name>
    <dbReference type="NCBI Taxonomy" id="145388"/>
    <lineage>
        <taxon>Eukaryota</taxon>
        <taxon>Viridiplantae</taxon>
        <taxon>Chlorophyta</taxon>
        <taxon>core chlorophytes</taxon>
        <taxon>Chlorophyceae</taxon>
        <taxon>CS clade</taxon>
        <taxon>Sphaeropleales</taxon>
        <taxon>Selenastraceae</taxon>
        <taxon>Monoraphidium</taxon>
    </lineage>
</organism>
<dbReference type="Pfam" id="PF00112">
    <property type="entry name" value="Peptidase_C1"/>
    <property type="match status" value="1"/>
</dbReference>
<dbReference type="InterPro" id="IPR038765">
    <property type="entry name" value="Papain-like_cys_pep_sf"/>
</dbReference>
<dbReference type="RefSeq" id="XP_013900976.1">
    <property type="nucleotide sequence ID" value="XM_014045522.1"/>
</dbReference>
<dbReference type="AlphaFoldDB" id="A0A0D2MN15"/>
<dbReference type="SUPFAM" id="SSF54001">
    <property type="entry name" value="Cysteine proteinases"/>
    <property type="match status" value="1"/>
</dbReference>
<dbReference type="GO" id="GO:0008234">
    <property type="term" value="F:cysteine-type peptidase activity"/>
    <property type="evidence" value="ECO:0007669"/>
    <property type="project" value="InterPro"/>
</dbReference>
<dbReference type="EMBL" id="KK101158">
    <property type="protein sequence ID" value="KIZ01957.1"/>
    <property type="molecule type" value="Genomic_DNA"/>
</dbReference>
<protein>
    <recommendedName>
        <fullName evidence="1">Peptidase C1A papain C-terminal domain-containing protein</fullName>
    </recommendedName>
</protein>
<evidence type="ECO:0000259" key="1">
    <source>
        <dbReference type="Pfam" id="PF00112"/>
    </source>
</evidence>
<dbReference type="Proteomes" id="UP000054498">
    <property type="component" value="Unassembled WGS sequence"/>
</dbReference>
<dbReference type="InterPro" id="IPR000668">
    <property type="entry name" value="Peptidase_C1A_C"/>
</dbReference>
<name>A0A0D2MN15_9CHLO</name>
<evidence type="ECO:0000313" key="2">
    <source>
        <dbReference type="EMBL" id="KIZ01957.1"/>
    </source>
</evidence>
<reference evidence="2 3" key="1">
    <citation type="journal article" date="2013" name="BMC Genomics">
        <title>Reconstruction of the lipid metabolism for the microalga Monoraphidium neglectum from its genome sequence reveals characteristics suitable for biofuel production.</title>
        <authorList>
            <person name="Bogen C."/>
            <person name="Al-Dilaimi A."/>
            <person name="Albersmeier A."/>
            <person name="Wichmann J."/>
            <person name="Grundmann M."/>
            <person name="Rupp O."/>
            <person name="Lauersen K.J."/>
            <person name="Blifernez-Klassen O."/>
            <person name="Kalinowski J."/>
            <person name="Goesmann A."/>
            <person name="Mussgnug J.H."/>
            <person name="Kruse O."/>
        </authorList>
    </citation>
    <scope>NUCLEOTIDE SEQUENCE [LARGE SCALE GENOMIC DNA]</scope>
    <source>
        <strain evidence="2 3">SAG 48.87</strain>
    </source>
</reference>
<accession>A0A0D2MN15</accession>
<dbReference type="GeneID" id="25738878"/>
<dbReference type="GO" id="GO:0006508">
    <property type="term" value="P:proteolysis"/>
    <property type="evidence" value="ECO:0007669"/>
    <property type="project" value="InterPro"/>
</dbReference>
<dbReference type="Gene3D" id="3.90.70.10">
    <property type="entry name" value="Cysteine proteinases"/>
    <property type="match status" value="1"/>
</dbReference>
<gene>
    <name evidence="2" type="ORF">MNEG_6002</name>
</gene>
<proteinExistence type="predicted"/>